<reference evidence="5" key="1">
    <citation type="submission" date="2019-11" db="EMBL/GenBank/DDBJ databases">
        <authorList>
            <person name="Feng L."/>
        </authorList>
    </citation>
    <scope>NUCLEOTIDE SEQUENCE</scope>
    <source>
        <strain evidence="5">AundefinedLFYP135</strain>
    </source>
</reference>
<keyword evidence="2" id="KW-0238">DNA-binding</keyword>
<dbReference type="AlphaFoldDB" id="A0A6N2QZJ4"/>
<protein>
    <submittedName>
        <fullName evidence="5">MarR family protein</fullName>
    </submittedName>
</protein>
<dbReference type="GO" id="GO:0003677">
    <property type="term" value="F:DNA binding"/>
    <property type="evidence" value="ECO:0007669"/>
    <property type="project" value="UniProtKB-KW"/>
</dbReference>
<keyword evidence="3" id="KW-0804">Transcription</keyword>
<evidence type="ECO:0000259" key="4">
    <source>
        <dbReference type="PROSITE" id="PS50995"/>
    </source>
</evidence>
<dbReference type="PROSITE" id="PS50995">
    <property type="entry name" value="HTH_MARR_2"/>
    <property type="match status" value="1"/>
</dbReference>
<dbReference type="InterPro" id="IPR000835">
    <property type="entry name" value="HTH_MarR-typ"/>
</dbReference>
<dbReference type="PANTHER" id="PTHR42756">
    <property type="entry name" value="TRANSCRIPTIONAL REGULATOR, MARR"/>
    <property type="match status" value="1"/>
</dbReference>
<gene>
    <name evidence="5" type="ORF">AULFYP135_00108</name>
</gene>
<dbReference type="GO" id="GO:0003700">
    <property type="term" value="F:DNA-binding transcription factor activity"/>
    <property type="evidence" value="ECO:0007669"/>
    <property type="project" value="InterPro"/>
</dbReference>
<name>A0A6N2QZJ4_9FIRM</name>
<organism evidence="5">
    <name type="scientific">uncultured Anaerotruncus sp</name>
    <dbReference type="NCBI Taxonomy" id="905011"/>
    <lineage>
        <taxon>Bacteria</taxon>
        <taxon>Bacillati</taxon>
        <taxon>Bacillota</taxon>
        <taxon>Clostridia</taxon>
        <taxon>Eubacteriales</taxon>
        <taxon>Oscillospiraceae</taxon>
        <taxon>Anaerotruncus</taxon>
        <taxon>environmental samples</taxon>
    </lineage>
</organism>
<dbReference type="PANTHER" id="PTHR42756:SF1">
    <property type="entry name" value="TRANSCRIPTIONAL REPRESSOR OF EMRAB OPERON"/>
    <property type="match status" value="1"/>
</dbReference>
<dbReference type="InterPro" id="IPR036388">
    <property type="entry name" value="WH-like_DNA-bd_sf"/>
</dbReference>
<dbReference type="PRINTS" id="PR00598">
    <property type="entry name" value="HTHMARR"/>
</dbReference>
<dbReference type="EMBL" id="CACRSL010000003">
    <property type="protein sequence ID" value="VYS73886.1"/>
    <property type="molecule type" value="Genomic_DNA"/>
</dbReference>
<evidence type="ECO:0000256" key="3">
    <source>
        <dbReference type="ARBA" id="ARBA00023163"/>
    </source>
</evidence>
<evidence type="ECO:0000256" key="2">
    <source>
        <dbReference type="ARBA" id="ARBA00023125"/>
    </source>
</evidence>
<dbReference type="SMART" id="SM00347">
    <property type="entry name" value="HTH_MARR"/>
    <property type="match status" value="1"/>
</dbReference>
<feature type="domain" description="HTH marR-type" evidence="4">
    <location>
        <begin position="1"/>
        <end position="145"/>
    </location>
</feature>
<evidence type="ECO:0000313" key="5">
    <source>
        <dbReference type="EMBL" id="VYS73886.1"/>
    </source>
</evidence>
<dbReference type="InterPro" id="IPR036390">
    <property type="entry name" value="WH_DNA-bd_sf"/>
</dbReference>
<sequence>MPEDSYTQLNDFLVNLFNDILRIEEHCLSSNEFKNLSIKEIHIIEAVCNASQTGGDNRASAIAEALGVTAGTLTVAVNTLERKGYLERRRDSGDKRVVRLFPTQSALEVNRIHSHFHHEMAASIIEVLNPEELVALTRGLHSIQRYFKNKEKT</sequence>
<keyword evidence="1" id="KW-0805">Transcription regulation</keyword>
<accession>A0A6N2QZJ4</accession>
<dbReference type="SUPFAM" id="SSF46785">
    <property type="entry name" value="Winged helix' DNA-binding domain"/>
    <property type="match status" value="1"/>
</dbReference>
<proteinExistence type="predicted"/>
<evidence type="ECO:0000256" key="1">
    <source>
        <dbReference type="ARBA" id="ARBA00023015"/>
    </source>
</evidence>
<dbReference type="Pfam" id="PF01047">
    <property type="entry name" value="MarR"/>
    <property type="match status" value="1"/>
</dbReference>
<dbReference type="Gene3D" id="1.10.10.10">
    <property type="entry name" value="Winged helix-like DNA-binding domain superfamily/Winged helix DNA-binding domain"/>
    <property type="match status" value="1"/>
</dbReference>